<dbReference type="InterPro" id="IPR007173">
    <property type="entry name" value="ALO_C"/>
</dbReference>
<dbReference type="PANTHER" id="PTHR43762">
    <property type="entry name" value="L-GULONOLACTONE OXIDASE"/>
    <property type="match status" value="1"/>
</dbReference>
<dbReference type="Gene3D" id="1.10.45.10">
    <property type="entry name" value="Vanillyl-alcohol Oxidase, Chain A, domain 4"/>
    <property type="match status" value="1"/>
</dbReference>
<proteinExistence type="predicted"/>
<dbReference type="AlphaFoldDB" id="A0A6J4RRQ2"/>
<dbReference type="PROSITE" id="PS51387">
    <property type="entry name" value="FAD_PCMH"/>
    <property type="match status" value="1"/>
</dbReference>
<organism evidence="3">
    <name type="scientific">uncultured Solirubrobacteraceae bacterium</name>
    <dbReference type="NCBI Taxonomy" id="1162706"/>
    <lineage>
        <taxon>Bacteria</taxon>
        <taxon>Bacillati</taxon>
        <taxon>Actinomycetota</taxon>
        <taxon>Thermoleophilia</taxon>
        <taxon>Solirubrobacterales</taxon>
        <taxon>Solirubrobacteraceae</taxon>
        <taxon>environmental samples</taxon>
    </lineage>
</organism>
<feature type="domain" description="FAD-binding PCMH-type" evidence="2">
    <location>
        <begin position="9"/>
        <end position="178"/>
    </location>
</feature>
<reference evidence="3" key="1">
    <citation type="submission" date="2020-02" db="EMBL/GenBank/DDBJ databases">
        <authorList>
            <person name="Meier V. D."/>
        </authorList>
    </citation>
    <scope>NUCLEOTIDE SEQUENCE</scope>
    <source>
        <strain evidence="3">AVDCRST_MAG30</strain>
    </source>
</reference>
<dbReference type="Gene3D" id="3.30.70.2520">
    <property type="match status" value="1"/>
</dbReference>
<evidence type="ECO:0000256" key="1">
    <source>
        <dbReference type="ARBA" id="ARBA00023002"/>
    </source>
</evidence>
<dbReference type="GO" id="GO:0071949">
    <property type="term" value="F:FAD binding"/>
    <property type="evidence" value="ECO:0007669"/>
    <property type="project" value="InterPro"/>
</dbReference>
<dbReference type="InterPro" id="IPR036318">
    <property type="entry name" value="FAD-bd_PCMH-like_sf"/>
</dbReference>
<accession>A0A6J4RRQ2</accession>
<keyword evidence="1" id="KW-0560">Oxidoreductase</keyword>
<dbReference type="InterPro" id="IPR016171">
    <property type="entry name" value="Vanillyl_alc_oxidase_C-sub2"/>
</dbReference>
<dbReference type="NCBIfam" id="TIGR01679">
    <property type="entry name" value="bact_FAD_ox"/>
    <property type="match status" value="1"/>
</dbReference>
<dbReference type="InterPro" id="IPR006094">
    <property type="entry name" value="Oxid_FAD_bind_N"/>
</dbReference>
<dbReference type="PIRSF" id="PIRSF000136">
    <property type="entry name" value="LGO_GLO"/>
    <property type="match status" value="1"/>
</dbReference>
<dbReference type="Pfam" id="PF01565">
    <property type="entry name" value="FAD_binding_4"/>
    <property type="match status" value="1"/>
</dbReference>
<evidence type="ECO:0000313" key="3">
    <source>
        <dbReference type="EMBL" id="CAA9475757.1"/>
    </source>
</evidence>
<protein>
    <submittedName>
        <fullName evidence="3">Oxidoreductase, FAD-binding</fullName>
    </submittedName>
</protein>
<dbReference type="GO" id="GO:0080049">
    <property type="term" value="F:L-gulono-1,4-lactone dehydrogenase activity"/>
    <property type="evidence" value="ECO:0007669"/>
    <property type="project" value="TreeGrafter"/>
</dbReference>
<dbReference type="InterPro" id="IPR010031">
    <property type="entry name" value="FAD_lactone_oxidase-like"/>
</dbReference>
<gene>
    <name evidence="3" type="ORF">AVDCRST_MAG30-451</name>
</gene>
<name>A0A6J4RRQ2_9ACTN</name>
<dbReference type="Gene3D" id="3.30.43.10">
    <property type="entry name" value="Uridine Diphospho-n-acetylenolpyruvylglucosamine Reductase, domain 2"/>
    <property type="match status" value="1"/>
</dbReference>
<dbReference type="InterPro" id="IPR016166">
    <property type="entry name" value="FAD-bd_PCMH"/>
</dbReference>
<dbReference type="InterPro" id="IPR016169">
    <property type="entry name" value="FAD-bd_PCMH_sub2"/>
</dbReference>
<evidence type="ECO:0000259" key="2">
    <source>
        <dbReference type="PROSITE" id="PS51387"/>
    </source>
</evidence>
<sequence>MWSNWSGGQSCVPAVLERPGSRAQVADAVGRAAAAGRRVRVAGAGHSFSDLVVTEGALLSLDRLGGVLDADPATGLVRVEAGITLRRLNAALDGLGLALENLGDIDAQALAGALATATHGTGGRLPNLSAQVEGIELVLADGSERTLTAADGDLLRAARVSLGALGAVVAVTLRCVPAFRLHAVDAPAPLAAVLEDLDARVDADDHFELWTFPHSPVAITRTNNHTDAPARPPSRARAWVDEVLLENHALSALNRAGRRVPRAIPALNRLAGRATSRRERVDVSHRIFATERRVRFEEMEYAVPRERARDALAACREILAGHPVGFPVELRFTAADDALLSPAHGRETAYLACHVFQGIPFEAPLREIEAAMSAMGGRPHWGKRSFLSAAELAPRYPRWDAFAAARAELDPEDRFGGPATDRLLGPVRQAVR</sequence>
<dbReference type="EMBL" id="CADCVS010000075">
    <property type="protein sequence ID" value="CAA9475757.1"/>
    <property type="molecule type" value="Genomic_DNA"/>
</dbReference>
<dbReference type="Gene3D" id="3.30.465.10">
    <property type="match status" value="1"/>
</dbReference>
<dbReference type="SUPFAM" id="SSF56176">
    <property type="entry name" value="FAD-binding/transporter-associated domain-like"/>
    <property type="match status" value="1"/>
</dbReference>
<dbReference type="InterPro" id="IPR016167">
    <property type="entry name" value="FAD-bd_PCMH_sub1"/>
</dbReference>
<dbReference type="GO" id="GO:0003885">
    <property type="term" value="F:D-arabinono-1,4-lactone oxidase activity"/>
    <property type="evidence" value="ECO:0007669"/>
    <property type="project" value="InterPro"/>
</dbReference>
<dbReference type="GO" id="GO:0016020">
    <property type="term" value="C:membrane"/>
    <property type="evidence" value="ECO:0007669"/>
    <property type="project" value="InterPro"/>
</dbReference>
<dbReference type="Pfam" id="PF04030">
    <property type="entry name" value="ALO"/>
    <property type="match status" value="1"/>
</dbReference>
<dbReference type="PANTHER" id="PTHR43762:SF1">
    <property type="entry name" value="D-ARABINONO-1,4-LACTONE OXIDASE"/>
    <property type="match status" value="1"/>
</dbReference>